<proteinExistence type="predicted"/>
<keyword evidence="1" id="KW-0812">Transmembrane</keyword>
<evidence type="ECO:0000256" key="1">
    <source>
        <dbReference type="SAM" id="Phobius"/>
    </source>
</evidence>
<accession>A0ABN1JPH1</accession>
<evidence type="ECO:0000259" key="2">
    <source>
        <dbReference type="Pfam" id="PF26353"/>
    </source>
</evidence>
<dbReference type="EMBL" id="BAAACG010000013">
    <property type="protein sequence ID" value="GAA0744017.1"/>
    <property type="molecule type" value="Genomic_DNA"/>
</dbReference>
<keyword evidence="4" id="KW-1185">Reference proteome</keyword>
<evidence type="ECO:0000313" key="3">
    <source>
        <dbReference type="EMBL" id="GAA0744017.1"/>
    </source>
</evidence>
<dbReference type="PROSITE" id="PS51257">
    <property type="entry name" value="PROKAR_LIPOPROTEIN"/>
    <property type="match status" value="1"/>
</dbReference>
<keyword evidence="1" id="KW-0472">Membrane</keyword>
<organism evidence="3 4">
    <name type="scientific">Clostridium oceanicum</name>
    <dbReference type="NCBI Taxonomy" id="1543"/>
    <lineage>
        <taxon>Bacteria</taxon>
        <taxon>Bacillati</taxon>
        <taxon>Bacillota</taxon>
        <taxon>Clostridia</taxon>
        <taxon>Eubacteriales</taxon>
        <taxon>Clostridiaceae</taxon>
        <taxon>Clostridium</taxon>
    </lineage>
</organism>
<keyword evidence="1" id="KW-1133">Transmembrane helix</keyword>
<dbReference type="InterPro" id="IPR058780">
    <property type="entry name" value="YhfM-like_dom"/>
</dbReference>
<feature type="transmembrane region" description="Helical" evidence="1">
    <location>
        <begin position="12"/>
        <end position="31"/>
    </location>
</feature>
<reference evidence="3 4" key="1">
    <citation type="journal article" date="2019" name="Int. J. Syst. Evol. Microbiol.">
        <title>The Global Catalogue of Microorganisms (GCM) 10K type strain sequencing project: providing services to taxonomists for standard genome sequencing and annotation.</title>
        <authorList>
            <consortium name="The Broad Institute Genomics Platform"/>
            <consortium name="The Broad Institute Genome Sequencing Center for Infectious Disease"/>
            <person name="Wu L."/>
            <person name="Ma J."/>
        </authorList>
    </citation>
    <scope>NUCLEOTIDE SEQUENCE [LARGE SCALE GENOMIC DNA]</scope>
    <source>
        <strain evidence="3 4">JCM 1407</strain>
    </source>
</reference>
<protein>
    <submittedName>
        <fullName evidence="3">Lipoprotein</fullName>
    </submittedName>
</protein>
<evidence type="ECO:0000313" key="4">
    <source>
        <dbReference type="Proteomes" id="UP001501510"/>
    </source>
</evidence>
<feature type="domain" description="YhfM-like" evidence="2">
    <location>
        <begin position="52"/>
        <end position="157"/>
    </location>
</feature>
<gene>
    <name evidence="3" type="ORF">GCM10008906_28380</name>
</gene>
<keyword evidence="3" id="KW-0449">Lipoprotein</keyword>
<sequence length="284" mass="33456">MVSNQRNNYKYIFKTITVLILFFVTFSLSGCNRIEKLKVKFGLKNEDFEYIKENKVKKIIIQNTRDKGFRFIVSDKKVIGELYDIMSSAKEIQKKSNLEPDYVFEMDEGNGKTHKFNYIAGLNKKDEGNLYSKNKVYAVSKRIDNDIIKSFWTIRKPKNFKDVYYSSIIETLKKQGISKSNKSNIGINIQDDIDVAKFILSTDLEEFKSNLKNSFNNIELIKDVNKKYDKVVDIKTEGYKSTRYKALISFNDKKKNTEKKYYVINEYKNGSWDLKIYDEKPEEF</sequence>
<dbReference type="Proteomes" id="UP001501510">
    <property type="component" value="Unassembled WGS sequence"/>
</dbReference>
<comment type="caution">
    <text evidence="3">The sequence shown here is derived from an EMBL/GenBank/DDBJ whole genome shotgun (WGS) entry which is preliminary data.</text>
</comment>
<dbReference type="Pfam" id="PF26353">
    <property type="entry name" value="YhfM"/>
    <property type="match status" value="1"/>
</dbReference>
<name>A0ABN1JPH1_9CLOT</name>